<accession>A0A448X4F5</accession>
<dbReference type="Proteomes" id="UP000784294">
    <property type="component" value="Unassembled WGS sequence"/>
</dbReference>
<keyword evidence="2" id="KW-1185">Reference proteome</keyword>
<evidence type="ECO:0000313" key="1">
    <source>
        <dbReference type="EMBL" id="VEL27787.1"/>
    </source>
</evidence>
<organism evidence="1 2">
    <name type="scientific">Protopolystoma xenopodis</name>
    <dbReference type="NCBI Taxonomy" id="117903"/>
    <lineage>
        <taxon>Eukaryota</taxon>
        <taxon>Metazoa</taxon>
        <taxon>Spiralia</taxon>
        <taxon>Lophotrochozoa</taxon>
        <taxon>Platyhelminthes</taxon>
        <taxon>Monogenea</taxon>
        <taxon>Polyopisthocotylea</taxon>
        <taxon>Polystomatidea</taxon>
        <taxon>Polystomatidae</taxon>
        <taxon>Protopolystoma</taxon>
    </lineage>
</organism>
<protein>
    <submittedName>
        <fullName evidence="1">Uncharacterized protein</fullName>
    </submittedName>
</protein>
<reference evidence="1" key="1">
    <citation type="submission" date="2018-11" db="EMBL/GenBank/DDBJ databases">
        <authorList>
            <consortium name="Pathogen Informatics"/>
        </authorList>
    </citation>
    <scope>NUCLEOTIDE SEQUENCE</scope>
</reference>
<gene>
    <name evidence="1" type="ORF">PXEA_LOCUS21227</name>
</gene>
<proteinExistence type="predicted"/>
<dbReference type="EMBL" id="CAAALY010089898">
    <property type="protein sequence ID" value="VEL27787.1"/>
    <property type="molecule type" value="Genomic_DNA"/>
</dbReference>
<dbReference type="AlphaFoldDB" id="A0A448X4F5"/>
<sequence>MVWDRYFGQSARSEASGGRHLQTFIAASDWSAVVDCCMRGVTMFPLQSPHTYTHMHAHRCTQLLVEWEKRKEVLYDTESRMLEKRTKDSL</sequence>
<comment type="caution">
    <text evidence="1">The sequence shown here is derived from an EMBL/GenBank/DDBJ whole genome shotgun (WGS) entry which is preliminary data.</text>
</comment>
<evidence type="ECO:0000313" key="2">
    <source>
        <dbReference type="Proteomes" id="UP000784294"/>
    </source>
</evidence>
<name>A0A448X4F5_9PLAT</name>